<proteinExistence type="predicted"/>
<dbReference type="SUPFAM" id="SSF53187">
    <property type="entry name" value="Zn-dependent exopeptidases"/>
    <property type="match status" value="1"/>
</dbReference>
<organism evidence="1 2">
    <name type="scientific">Desulfonema magnum</name>
    <dbReference type="NCBI Taxonomy" id="45655"/>
    <lineage>
        <taxon>Bacteria</taxon>
        <taxon>Pseudomonadati</taxon>
        <taxon>Thermodesulfobacteriota</taxon>
        <taxon>Desulfobacteria</taxon>
        <taxon>Desulfobacterales</taxon>
        <taxon>Desulfococcaceae</taxon>
        <taxon>Desulfonema</taxon>
    </lineage>
</organism>
<dbReference type="RefSeq" id="WP_207682157.1">
    <property type="nucleotide sequence ID" value="NZ_CP061800.1"/>
</dbReference>
<dbReference type="Pfam" id="PF05013">
    <property type="entry name" value="FGase"/>
    <property type="match status" value="1"/>
</dbReference>
<dbReference type="Proteomes" id="UP000663722">
    <property type="component" value="Chromosome"/>
</dbReference>
<protein>
    <submittedName>
        <fullName evidence="1">N-formylglutamate amidohydrolase family protein</fullName>
    </submittedName>
</protein>
<dbReference type="AlphaFoldDB" id="A0A975BJL7"/>
<keyword evidence="2" id="KW-1185">Reference proteome</keyword>
<evidence type="ECO:0000313" key="1">
    <source>
        <dbReference type="EMBL" id="QTA86573.1"/>
    </source>
</evidence>
<dbReference type="EMBL" id="CP061800">
    <property type="protein sequence ID" value="QTA86573.1"/>
    <property type="molecule type" value="Genomic_DNA"/>
</dbReference>
<sequence length="229" mass="25847">MRLPFLLSVPHAGLNVPPEVADIIILSQDDIIRDGDEGAAEIYLPMKEQVDALVTTEIARAVIDMNRAEDDRRKDGVVKTHTCWDVPIYREPLSDRLAEQLLERYHRPYHQRLDKYTGSVMVGIDCHTMAASGPPGSPDPGKIRPSVCLSNGHGTCPDSWLISLAHIIEKELGAKAEINTPFKGGYIIRHHSEKIPWFQIEVSREPFMSNTEKFESILESLKKWFEHGI</sequence>
<gene>
    <name evidence="1" type="ORF">dnm_025970</name>
</gene>
<dbReference type="Gene3D" id="3.40.630.40">
    <property type="entry name" value="Zn-dependent exopeptidases"/>
    <property type="match status" value="1"/>
</dbReference>
<dbReference type="KEGG" id="dmm:dnm_025970"/>
<evidence type="ECO:0000313" key="2">
    <source>
        <dbReference type="Proteomes" id="UP000663722"/>
    </source>
</evidence>
<reference evidence="1" key="1">
    <citation type="journal article" date="2021" name="Microb. Physiol.">
        <title>Proteogenomic Insights into the Physiology of Marine, Sulfate-Reducing, Filamentous Desulfonema limicola and Desulfonema magnum.</title>
        <authorList>
            <person name="Schnaars V."/>
            <person name="Wohlbrand L."/>
            <person name="Scheve S."/>
            <person name="Hinrichs C."/>
            <person name="Reinhardt R."/>
            <person name="Rabus R."/>
        </authorList>
    </citation>
    <scope>NUCLEOTIDE SEQUENCE</scope>
    <source>
        <strain evidence="1">4be13</strain>
    </source>
</reference>
<dbReference type="InterPro" id="IPR007709">
    <property type="entry name" value="N-FG_amidohydro"/>
</dbReference>
<name>A0A975BJL7_9BACT</name>
<accession>A0A975BJL7</accession>